<dbReference type="AlphaFoldDB" id="A0A1A9UWK3"/>
<dbReference type="InterPro" id="IPR000594">
    <property type="entry name" value="ThiF_NAD_FAD-bd"/>
</dbReference>
<dbReference type="SUPFAM" id="SSF69572">
    <property type="entry name" value="Activating enzymes of the ubiquitin-like proteins"/>
    <property type="match status" value="1"/>
</dbReference>
<evidence type="ECO:0000313" key="4">
    <source>
        <dbReference type="Proteomes" id="UP000078200"/>
    </source>
</evidence>
<protein>
    <recommendedName>
        <fullName evidence="5">THIF-type NAD/FAD binding fold domain-containing protein</fullName>
    </recommendedName>
</protein>
<dbReference type="VEuPathDB" id="VectorBase:GAUT018148"/>
<reference evidence="3" key="1">
    <citation type="submission" date="2020-05" db="UniProtKB">
        <authorList>
            <consortium name="EnsemblMetazoa"/>
        </authorList>
    </citation>
    <scope>IDENTIFICATION</scope>
    <source>
        <strain evidence="3">TTRI</strain>
    </source>
</reference>
<dbReference type="InterPro" id="IPR042522">
    <property type="entry name" value="Atg7_N_1"/>
</dbReference>
<dbReference type="GO" id="GO:0032446">
    <property type="term" value="P:protein modification by small protein conjugation"/>
    <property type="evidence" value="ECO:0007669"/>
    <property type="project" value="TreeGrafter"/>
</dbReference>
<dbReference type="GO" id="GO:0006995">
    <property type="term" value="P:cellular response to nitrogen starvation"/>
    <property type="evidence" value="ECO:0007669"/>
    <property type="project" value="TreeGrafter"/>
</dbReference>
<proteinExistence type="predicted"/>
<dbReference type="GO" id="GO:0000407">
    <property type="term" value="C:phagophore assembly site"/>
    <property type="evidence" value="ECO:0007669"/>
    <property type="project" value="TreeGrafter"/>
</dbReference>
<dbReference type="GO" id="GO:0000045">
    <property type="term" value="P:autophagosome assembly"/>
    <property type="evidence" value="ECO:0007669"/>
    <property type="project" value="TreeGrafter"/>
</dbReference>
<accession>A0A1A9UWK3</accession>
<evidence type="ECO:0008006" key="5">
    <source>
        <dbReference type="Google" id="ProtNLM"/>
    </source>
</evidence>
<evidence type="ECO:0000259" key="1">
    <source>
        <dbReference type="Pfam" id="PF00899"/>
    </source>
</evidence>
<dbReference type="InterPro" id="IPR045886">
    <property type="entry name" value="ThiF/MoeB/HesA"/>
</dbReference>
<sequence>PSFWHKLAEIKTDFNSLNVEPNPICGYYSPREANSCVLEMDCTAFNSNFKEPKFCFKAHGTIYNKNTLENFKETDKTSLLQQEGLKLLEEFRTDIILEDPSRLATFSILSFAVSNYDVRRLNFCFADNAFLIFQDLQNYNYYYWFGFPSPLTLEVARACPPFCCSKNFNLLNLKLMKWRLLPGLNLNLLATTKCLLFGAGTLGCAVARILLGCGFKRITFVDSRKVRFSNPVCQQMYTHQDACKENIIKATTAAEIKFS</sequence>
<dbReference type="GO" id="GO:0000422">
    <property type="term" value="P:autophagy of mitochondrion"/>
    <property type="evidence" value="ECO:0007669"/>
    <property type="project" value="TreeGrafter"/>
</dbReference>
<dbReference type="GO" id="GO:0019779">
    <property type="term" value="F:Atg8 activating enzyme activity"/>
    <property type="evidence" value="ECO:0007669"/>
    <property type="project" value="TreeGrafter"/>
</dbReference>
<dbReference type="Pfam" id="PF16420">
    <property type="entry name" value="ATG7_N"/>
    <property type="match status" value="1"/>
</dbReference>
<evidence type="ECO:0000259" key="2">
    <source>
        <dbReference type="Pfam" id="PF16420"/>
    </source>
</evidence>
<dbReference type="Pfam" id="PF00899">
    <property type="entry name" value="ThiF"/>
    <property type="match status" value="1"/>
</dbReference>
<dbReference type="Proteomes" id="UP000078200">
    <property type="component" value="Unassembled WGS sequence"/>
</dbReference>
<dbReference type="Gene3D" id="3.40.140.70">
    <property type="entry name" value="Ubiquitin-like modifier-activating enzyme ATG7 N-terminal domain"/>
    <property type="match status" value="1"/>
</dbReference>
<dbReference type="GO" id="GO:0019778">
    <property type="term" value="F:Atg12 activating enzyme activity"/>
    <property type="evidence" value="ECO:0007669"/>
    <property type="project" value="TreeGrafter"/>
</dbReference>
<dbReference type="InterPro" id="IPR035985">
    <property type="entry name" value="Ubiquitin-activating_enz"/>
</dbReference>
<dbReference type="GO" id="GO:0034727">
    <property type="term" value="P:piecemeal microautophagy of the nucleus"/>
    <property type="evidence" value="ECO:0007669"/>
    <property type="project" value="TreeGrafter"/>
</dbReference>
<dbReference type="Gene3D" id="3.40.50.720">
    <property type="entry name" value="NAD(P)-binding Rossmann-like Domain"/>
    <property type="match status" value="1"/>
</dbReference>
<dbReference type="PANTHER" id="PTHR10953">
    <property type="entry name" value="UBIQUITIN-ACTIVATING ENZYME E1"/>
    <property type="match status" value="1"/>
</dbReference>
<feature type="domain" description="THIF-type NAD/FAD binding fold" evidence="1">
    <location>
        <begin position="178"/>
        <end position="255"/>
    </location>
</feature>
<dbReference type="EnsemblMetazoa" id="GAUT018148-RA">
    <property type="protein sequence ID" value="GAUT018148-PA"/>
    <property type="gene ID" value="GAUT018148"/>
</dbReference>
<dbReference type="STRING" id="7395.A0A1A9UWK3"/>
<keyword evidence="4" id="KW-1185">Reference proteome</keyword>
<name>A0A1A9UWK3_GLOAU</name>
<dbReference type="InterPro" id="IPR032197">
    <property type="entry name" value="Atg7_N"/>
</dbReference>
<feature type="domain" description="Ubiquitin-like modifier-activating enzyme Atg7 N-terminal" evidence="2">
    <location>
        <begin position="1"/>
        <end position="112"/>
    </location>
</feature>
<organism evidence="3 4">
    <name type="scientific">Glossina austeni</name>
    <name type="common">Savannah tsetse fly</name>
    <dbReference type="NCBI Taxonomy" id="7395"/>
    <lineage>
        <taxon>Eukaryota</taxon>
        <taxon>Metazoa</taxon>
        <taxon>Ecdysozoa</taxon>
        <taxon>Arthropoda</taxon>
        <taxon>Hexapoda</taxon>
        <taxon>Insecta</taxon>
        <taxon>Pterygota</taxon>
        <taxon>Neoptera</taxon>
        <taxon>Endopterygota</taxon>
        <taxon>Diptera</taxon>
        <taxon>Brachycera</taxon>
        <taxon>Muscomorpha</taxon>
        <taxon>Hippoboscoidea</taxon>
        <taxon>Glossinidae</taxon>
        <taxon>Glossina</taxon>
    </lineage>
</organism>
<evidence type="ECO:0000313" key="3">
    <source>
        <dbReference type="EnsemblMetazoa" id="GAUT018148-PA"/>
    </source>
</evidence>
<dbReference type="PANTHER" id="PTHR10953:SF3">
    <property type="entry name" value="UBIQUITIN-LIKE MODIFIER-ACTIVATING ENZYME ATG7"/>
    <property type="match status" value="1"/>
</dbReference>